<sequence length="93" mass="10724">MDRCNFSSQDVSTIWKTEKKWWIIILTTLSFLVGNKAVWTIKYEEGKGMPRANIRLSPPCYSSSYVLCNGRYAGEIAGQVRHNHVHFEQLMSV</sequence>
<accession>A0A4Y2CS29</accession>
<organism evidence="2 3">
    <name type="scientific">Araneus ventricosus</name>
    <name type="common">Orbweaver spider</name>
    <name type="synonym">Epeira ventricosa</name>
    <dbReference type="NCBI Taxonomy" id="182803"/>
    <lineage>
        <taxon>Eukaryota</taxon>
        <taxon>Metazoa</taxon>
        <taxon>Ecdysozoa</taxon>
        <taxon>Arthropoda</taxon>
        <taxon>Chelicerata</taxon>
        <taxon>Arachnida</taxon>
        <taxon>Araneae</taxon>
        <taxon>Araneomorphae</taxon>
        <taxon>Entelegynae</taxon>
        <taxon>Araneoidea</taxon>
        <taxon>Araneidae</taxon>
        <taxon>Araneus</taxon>
    </lineage>
</organism>
<keyword evidence="1" id="KW-0812">Transmembrane</keyword>
<comment type="caution">
    <text evidence="2">The sequence shown here is derived from an EMBL/GenBank/DDBJ whole genome shotgun (WGS) entry which is preliminary data.</text>
</comment>
<reference evidence="2 3" key="1">
    <citation type="journal article" date="2019" name="Sci. Rep.">
        <title>Orb-weaving spider Araneus ventricosus genome elucidates the spidroin gene catalogue.</title>
        <authorList>
            <person name="Kono N."/>
            <person name="Nakamura H."/>
            <person name="Ohtoshi R."/>
            <person name="Moran D.A.P."/>
            <person name="Shinohara A."/>
            <person name="Yoshida Y."/>
            <person name="Fujiwara M."/>
            <person name="Mori M."/>
            <person name="Tomita M."/>
            <person name="Arakawa K."/>
        </authorList>
    </citation>
    <scope>NUCLEOTIDE SEQUENCE [LARGE SCALE GENOMIC DNA]</scope>
</reference>
<dbReference type="AlphaFoldDB" id="A0A4Y2CS29"/>
<keyword evidence="1" id="KW-1133">Transmembrane helix</keyword>
<evidence type="ECO:0000313" key="3">
    <source>
        <dbReference type="Proteomes" id="UP000499080"/>
    </source>
</evidence>
<evidence type="ECO:0000313" key="2">
    <source>
        <dbReference type="EMBL" id="GBM06468.1"/>
    </source>
</evidence>
<protein>
    <submittedName>
        <fullName evidence="2">Uncharacterized protein</fullName>
    </submittedName>
</protein>
<dbReference type="EMBL" id="BGPR01000229">
    <property type="protein sequence ID" value="GBM06468.1"/>
    <property type="molecule type" value="Genomic_DNA"/>
</dbReference>
<feature type="transmembrane region" description="Helical" evidence="1">
    <location>
        <begin position="21"/>
        <end position="41"/>
    </location>
</feature>
<dbReference type="OrthoDB" id="10339823at2759"/>
<dbReference type="Proteomes" id="UP000499080">
    <property type="component" value="Unassembled WGS sequence"/>
</dbReference>
<proteinExistence type="predicted"/>
<name>A0A4Y2CS29_ARAVE</name>
<evidence type="ECO:0000256" key="1">
    <source>
        <dbReference type="SAM" id="Phobius"/>
    </source>
</evidence>
<gene>
    <name evidence="2" type="ORF">AVEN_58312_1</name>
</gene>
<keyword evidence="3" id="KW-1185">Reference proteome</keyword>
<keyword evidence="1" id="KW-0472">Membrane</keyword>